<dbReference type="SMART" id="SM00776">
    <property type="entry name" value="NPCBM"/>
    <property type="match status" value="1"/>
</dbReference>
<dbReference type="AlphaFoldDB" id="A0A8J3TCV2"/>
<dbReference type="Proteomes" id="UP000634476">
    <property type="component" value="Unassembled WGS sequence"/>
</dbReference>
<name>A0A8J3TCV2_9ACTN</name>
<keyword evidence="2" id="KW-0812">Transmembrane</keyword>
<gene>
    <name evidence="4" type="ORF">Pta02_70370</name>
</gene>
<organism evidence="4 5">
    <name type="scientific">Planobispora takensis</name>
    <dbReference type="NCBI Taxonomy" id="1367882"/>
    <lineage>
        <taxon>Bacteria</taxon>
        <taxon>Bacillati</taxon>
        <taxon>Actinomycetota</taxon>
        <taxon>Actinomycetes</taxon>
        <taxon>Streptosporangiales</taxon>
        <taxon>Streptosporangiaceae</taxon>
        <taxon>Planobispora</taxon>
    </lineage>
</organism>
<evidence type="ECO:0000256" key="2">
    <source>
        <dbReference type="SAM" id="Phobius"/>
    </source>
</evidence>
<dbReference type="InterPro" id="IPR038637">
    <property type="entry name" value="NPCBM_sf"/>
</dbReference>
<evidence type="ECO:0000313" key="4">
    <source>
        <dbReference type="EMBL" id="GII05029.1"/>
    </source>
</evidence>
<keyword evidence="5" id="KW-1185">Reference proteome</keyword>
<dbReference type="RefSeq" id="WP_203879258.1">
    <property type="nucleotide sequence ID" value="NZ_BOOK01000060.1"/>
</dbReference>
<accession>A0A8J3TCV2</accession>
<proteinExistence type="predicted"/>
<reference evidence="4" key="1">
    <citation type="submission" date="2021-01" db="EMBL/GenBank/DDBJ databases">
        <title>Whole genome shotgun sequence of Planobispora takensis NBRC 109077.</title>
        <authorList>
            <person name="Komaki H."/>
            <person name="Tamura T."/>
        </authorList>
    </citation>
    <scope>NUCLEOTIDE SEQUENCE</scope>
    <source>
        <strain evidence="4">NBRC 109077</strain>
    </source>
</reference>
<feature type="transmembrane region" description="Helical" evidence="2">
    <location>
        <begin position="23"/>
        <end position="47"/>
    </location>
</feature>
<dbReference type="SUPFAM" id="SSF49785">
    <property type="entry name" value="Galactose-binding domain-like"/>
    <property type="match status" value="1"/>
</dbReference>
<feature type="domain" description="Glycosyl hydrolase family 98 putative carbohydrate-binding module" evidence="3">
    <location>
        <begin position="105"/>
        <end position="243"/>
    </location>
</feature>
<sequence>MTTENIIDSTENERNRAHSRGNVWITSATALVTAALTLAGTIAGIYFSPRDVAGRVAPNAAVTATAVRSVFHTVTATATVTATPAEAAEPATAEPSGGTGGDGTAGGASVHLAELKDAVTARQGSSGAGAYKVNGHSYLHSIGMEIWSAGYTSWAEYTLDGSYRTFSTTLGLNDELATDSSVEFVISGNGRVLYRKTVKYTQRVKADVDVTGLVKLRLAVARVGGKTDAHLGGAVFGDATLSR</sequence>
<evidence type="ECO:0000313" key="5">
    <source>
        <dbReference type="Proteomes" id="UP000634476"/>
    </source>
</evidence>
<evidence type="ECO:0000256" key="1">
    <source>
        <dbReference type="SAM" id="MobiDB-lite"/>
    </source>
</evidence>
<dbReference type="EMBL" id="BOOK01000060">
    <property type="protein sequence ID" value="GII05029.1"/>
    <property type="molecule type" value="Genomic_DNA"/>
</dbReference>
<protein>
    <recommendedName>
        <fullName evidence="3">Glycosyl hydrolase family 98 putative carbohydrate-binding module domain-containing protein</fullName>
    </recommendedName>
</protein>
<feature type="compositionally biased region" description="Gly residues" evidence="1">
    <location>
        <begin position="97"/>
        <end position="106"/>
    </location>
</feature>
<feature type="compositionally biased region" description="Low complexity" evidence="1">
    <location>
        <begin position="85"/>
        <end position="95"/>
    </location>
</feature>
<dbReference type="InterPro" id="IPR008979">
    <property type="entry name" value="Galactose-bd-like_sf"/>
</dbReference>
<comment type="caution">
    <text evidence="4">The sequence shown here is derived from an EMBL/GenBank/DDBJ whole genome shotgun (WGS) entry which is preliminary data.</text>
</comment>
<dbReference type="Gene3D" id="2.60.120.1060">
    <property type="entry name" value="NPCBM/NEW2 domain"/>
    <property type="match status" value="1"/>
</dbReference>
<evidence type="ECO:0000259" key="3">
    <source>
        <dbReference type="SMART" id="SM00776"/>
    </source>
</evidence>
<keyword evidence="2" id="KW-1133">Transmembrane helix</keyword>
<keyword evidence="2" id="KW-0472">Membrane</keyword>
<dbReference type="InterPro" id="IPR013222">
    <property type="entry name" value="Glyco_hyd_98_carb-bd"/>
</dbReference>
<dbReference type="Pfam" id="PF08305">
    <property type="entry name" value="NPCBM"/>
    <property type="match status" value="1"/>
</dbReference>
<feature type="region of interest" description="Disordered" evidence="1">
    <location>
        <begin position="85"/>
        <end position="107"/>
    </location>
</feature>